<evidence type="ECO:0000313" key="4">
    <source>
        <dbReference type="Proteomes" id="UP000285123"/>
    </source>
</evidence>
<proteinExistence type="predicted"/>
<feature type="chain" id="PRO_5019384186" description="PEP-CTERM protein-sorting domain-containing protein" evidence="2">
    <location>
        <begin position="24"/>
        <end position="216"/>
    </location>
</feature>
<keyword evidence="1" id="KW-0472">Membrane</keyword>
<accession>A0A423QB57</accession>
<comment type="caution">
    <text evidence="3">The sequence shown here is derived from an EMBL/GenBank/DDBJ whole genome shotgun (WGS) entry which is preliminary data.</text>
</comment>
<dbReference type="EMBL" id="AYKF01000001">
    <property type="protein sequence ID" value="ROO37805.1"/>
    <property type="molecule type" value="Genomic_DNA"/>
</dbReference>
<protein>
    <recommendedName>
        <fullName evidence="5">PEP-CTERM protein-sorting domain-containing protein</fullName>
    </recommendedName>
</protein>
<reference evidence="3 4" key="1">
    <citation type="submission" date="2013-10" db="EMBL/GenBank/DDBJ databases">
        <title>Salinisphaera halophila YIM 95161 Genome Sequencing.</title>
        <authorList>
            <person name="Lai Q."/>
            <person name="Li C."/>
            <person name="Shao Z."/>
        </authorList>
    </citation>
    <scope>NUCLEOTIDE SEQUENCE [LARGE SCALE GENOMIC DNA]</scope>
    <source>
        <strain evidence="3 4">YIM 95161</strain>
    </source>
</reference>
<name>A0A423QB57_9GAMM</name>
<feature type="signal peptide" evidence="2">
    <location>
        <begin position="1"/>
        <end position="23"/>
    </location>
</feature>
<organism evidence="3 4">
    <name type="scientific">Salinisphaera orenii YIM 95161</name>
    <dbReference type="NCBI Taxonomy" id="1051139"/>
    <lineage>
        <taxon>Bacteria</taxon>
        <taxon>Pseudomonadati</taxon>
        <taxon>Pseudomonadota</taxon>
        <taxon>Gammaproteobacteria</taxon>
        <taxon>Salinisphaerales</taxon>
        <taxon>Salinisphaeraceae</taxon>
        <taxon>Salinisphaera</taxon>
    </lineage>
</organism>
<evidence type="ECO:0000256" key="1">
    <source>
        <dbReference type="SAM" id="Phobius"/>
    </source>
</evidence>
<evidence type="ECO:0008006" key="5">
    <source>
        <dbReference type="Google" id="ProtNLM"/>
    </source>
</evidence>
<evidence type="ECO:0000313" key="3">
    <source>
        <dbReference type="EMBL" id="ROO37805.1"/>
    </source>
</evidence>
<feature type="transmembrane region" description="Helical" evidence="1">
    <location>
        <begin position="188"/>
        <end position="207"/>
    </location>
</feature>
<dbReference type="RefSeq" id="WP_123589511.1">
    <property type="nucleotide sequence ID" value="NZ_AYKF01000001.1"/>
</dbReference>
<sequence length="216" mass="22636">MHKGIGAAAAALVGLCVTQGAHASVVYNFEADAGTGGSYVQATGGQIVVTDAAYRSGSLTRNYTPGPEGDPFTGTIEDPYPDSPIIRAGVSISPNGGTSASPQSTYFVLAQKTLRTTLRFREDGYLDGSLYIFGIEHNFRAYGQGPYWRVTDVNSDYFTGTGHCTGNYVDPCFAGTGRWVVDEDTIPVPAPAAGLLGFGLIGLAGLVRRRRALASG</sequence>
<dbReference type="Proteomes" id="UP000285123">
    <property type="component" value="Unassembled WGS sequence"/>
</dbReference>
<evidence type="ECO:0000256" key="2">
    <source>
        <dbReference type="SAM" id="SignalP"/>
    </source>
</evidence>
<keyword evidence="1" id="KW-1133">Transmembrane helix</keyword>
<keyword evidence="1" id="KW-0812">Transmembrane</keyword>
<gene>
    <name evidence="3" type="ORF">SAHL_00845</name>
</gene>
<dbReference type="AlphaFoldDB" id="A0A423QB57"/>
<keyword evidence="2" id="KW-0732">Signal</keyword>